<keyword evidence="2" id="KW-1185">Reference proteome</keyword>
<dbReference type="Gene3D" id="1.10.10.10">
    <property type="entry name" value="Winged helix-like DNA-binding domain superfamily/Winged helix DNA-binding domain"/>
    <property type="match status" value="1"/>
</dbReference>
<sequence length="279" mass="32173">MPREHFQKLEGVSRPTASNYLKKLEGSGLLRSAPLYSGRGRPKKLYMVNRTRYQPSEPRVWDFGGFLKPLVKLEEDFDLRYALGDPFSSSAYGRVFYHPPLQLWVEERGKKLLTGLYAPYPNVVKVHTAKEEMLARRERESGLWLLSPEDTVALCLVPKEELRESRYPVGPLDAASVLLRRYLVEDQGVDVPYLCKRAVEEGVTARLLELDGFLGNEYSLSTLDRKWRSTLEHFASLELETPPLGLDPEELETFVRVSRRYFESKPWVRFFGVDDLAEN</sequence>
<name>A0A133V732_9EURY</name>
<comment type="caution">
    <text evidence="1">The sequence shown here is derived from an EMBL/GenBank/DDBJ whole genome shotgun (WGS) entry which is preliminary data.</text>
</comment>
<dbReference type="Proteomes" id="UP000070565">
    <property type="component" value="Unassembled WGS sequence"/>
</dbReference>
<dbReference type="EMBL" id="LHXZ01000066">
    <property type="protein sequence ID" value="KXB02255.1"/>
    <property type="molecule type" value="Genomic_DNA"/>
</dbReference>
<evidence type="ECO:0000313" key="2">
    <source>
        <dbReference type="Proteomes" id="UP000070565"/>
    </source>
</evidence>
<dbReference type="SUPFAM" id="SSF46785">
    <property type="entry name" value="Winged helix' DNA-binding domain"/>
    <property type="match status" value="1"/>
</dbReference>
<proteinExistence type="predicted"/>
<accession>A0A133V732</accession>
<dbReference type="InterPro" id="IPR036388">
    <property type="entry name" value="WH-like_DNA-bd_sf"/>
</dbReference>
<gene>
    <name evidence="1" type="ORF">AKJ45_03620</name>
</gene>
<evidence type="ECO:0000313" key="1">
    <source>
        <dbReference type="EMBL" id="KXB02255.1"/>
    </source>
</evidence>
<protein>
    <submittedName>
        <fullName evidence="1">Uncharacterized protein</fullName>
    </submittedName>
</protein>
<dbReference type="InterPro" id="IPR036390">
    <property type="entry name" value="WH_DNA-bd_sf"/>
</dbReference>
<reference evidence="1 2" key="1">
    <citation type="journal article" date="2016" name="Sci. Rep.">
        <title>Metabolic traits of an uncultured archaeal lineage -MSBL1- from brine pools of the Red Sea.</title>
        <authorList>
            <person name="Mwirichia R."/>
            <person name="Alam I."/>
            <person name="Rashid M."/>
            <person name="Vinu M."/>
            <person name="Ba-Alawi W."/>
            <person name="Anthony Kamau A."/>
            <person name="Kamanda Ngugi D."/>
            <person name="Goker M."/>
            <person name="Klenk H.P."/>
            <person name="Bajic V."/>
            <person name="Stingl U."/>
        </authorList>
    </citation>
    <scope>NUCLEOTIDE SEQUENCE [LARGE SCALE GENOMIC DNA]</scope>
    <source>
        <strain evidence="1">SCGC-AAA261F19</strain>
    </source>
</reference>
<organism evidence="1 2">
    <name type="scientific">candidate division MSBL1 archaeon SCGC-AAA261F19</name>
    <dbReference type="NCBI Taxonomy" id="1698275"/>
    <lineage>
        <taxon>Archaea</taxon>
        <taxon>Methanobacteriati</taxon>
        <taxon>Methanobacteriota</taxon>
        <taxon>candidate division MSBL1</taxon>
    </lineage>
</organism>
<dbReference type="AlphaFoldDB" id="A0A133V732"/>